<dbReference type="OrthoDB" id="9794400at2"/>
<comment type="caution">
    <text evidence="4">The sequence shown here is derived from an EMBL/GenBank/DDBJ whole genome shotgun (WGS) entry which is preliminary data.</text>
</comment>
<dbReference type="InterPro" id="IPR001537">
    <property type="entry name" value="SpoU_MeTrfase"/>
</dbReference>
<keyword evidence="5" id="KW-1185">Reference proteome</keyword>
<sequence>MEQDNQIFGIRAILEAIEAGKDLDKVFIQKEAQGELMNELIKNLKKNNINFSYVPIEKLNRLTKKNHQGAVANISPVSFLALEELIESVMEKKEKPLFLILDQVSDARNFGAIIRTAVCCGADGIIISKNGAAPVNGDTVKTSAGAVFNIPICKVDHIKDAVFYLQSSGIVTLGATEKAEKEIYDMDLNLPLALIMGSEDRGINPSVLKIIDEKAKLPMFSTIDSLNVSVACGAFLYEAIRQRR</sequence>
<dbReference type="InterPro" id="IPR029028">
    <property type="entry name" value="Alpha/beta_knot_MTases"/>
</dbReference>
<dbReference type="GO" id="GO:0005829">
    <property type="term" value="C:cytosol"/>
    <property type="evidence" value="ECO:0007669"/>
    <property type="project" value="TreeGrafter"/>
</dbReference>
<keyword evidence="1 4" id="KW-0489">Methyltransferase</keyword>
<dbReference type="Gene3D" id="3.40.1280.10">
    <property type="match status" value="1"/>
</dbReference>
<dbReference type="GO" id="GO:0006396">
    <property type="term" value="P:RNA processing"/>
    <property type="evidence" value="ECO:0007669"/>
    <property type="project" value="InterPro"/>
</dbReference>
<dbReference type="Gene3D" id="3.30.1330.30">
    <property type="match status" value="1"/>
</dbReference>
<evidence type="ECO:0000313" key="4">
    <source>
        <dbReference type="EMBL" id="TDS60210.1"/>
    </source>
</evidence>
<reference evidence="4 5" key="1">
    <citation type="submission" date="2019-03" db="EMBL/GenBank/DDBJ databases">
        <title>Genomic Encyclopedia of Archaeal and Bacterial Type Strains, Phase II (KMG-II): from individual species to whole genera.</title>
        <authorList>
            <person name="Goeker M."/>
        </authorList>
    </citation>
    <scope>NUCLEOTIDE SEQUENCE [LARGE SCALE GENOMIC DNA]</scope>
    <source>
        <strain evidence="4 5">DSM 28213</strain>
    </source>
</reference>
<dbReference type="SMART" id="SM00967">
    <property type="entry name" value="SpoU_sub_bind"/>
    <property type="match status" value="1"/>
</dbReference>
<dbReference type="Proteomes" id="UP000295215">
    <property type="component" value="Unassembled WGS sequence"/>
</dbReference>
<dbReference type="Pfam" id="PF00588">
    <property type="entry name" value="SpoU_methylase"/>
    <property type="match status" value="1"/>
</dbReference>
<dbReference type="InterPro" id="IPR029064">
    <property type="entry name" value="Ribosomal_eL30-like_sf"/>
</dbReference>
<proteinExistence type="predicted"/>
<gene>
    <name evidence="4" type="ORF">C8P70_10967</name>
</gene>
<evidence type="ECO:0000259" key="3">
    <source>
        <dbReference type="SMART" id="SM00967"/>
    </source>
</evidence>
<dbReference type="NCBIfam" id="TIGR00186">
    <property type="entry name" value="rRNA_methyl_3"/>
    <property type="match status" value="1"/>
</dbReference>
<dbReference type="EMBL" id="SOAG01000009">
    <property type="protein sequence ID" value="TDS60210.1"/>
    <property type="molecule type" value="Genomic_DNA"/>
</dbReference>
<evidence type="ECO:0000256" key="2">
    <source>
        <dbReference type="ARBA" id="ARBA00022679"/>
    </source>
</evidence>
<dbReference type="InterPro" id="IPR029026">
    <property type="entry name" value="tRNA_m1G_MTases_N"/>
</dbReference>
<dbReference type="GO" id="GO:0003723">
    <property type="term" value="F:RNA binding"/>
    <property type="evidence" value="ECO:0007669"/>
    <property type="project" value="InterPro"/>
</dbReference>
<dbReference type="RefSeq" id="WP_133712286.1">
    <property type="nucleotide sequence ID" value="NZ_SOAG01000009.1"/>
</dbReference>
<accession>A0A4R7EY71</accession>
<evidence type="ECO:0000256" key="1">
    <source>
        <dbReference type="ARBA" id="ARBA00022603"/>
    </source>
</evidence>
<dbReference type="AlphaFoldDB" id="A0A4R7EY71"/>
<dbReference type="PANTHER" id="PTHR46429">
    <property type="entry name" value="23S RRNA (GUANOSINE-2'-O-)-METHYLTRANSFERASE RLMB"/>
    <property type="match status" value="1"/>
</dbReference>
<dbReference type="GO" id="GO:0008173">
    <property type="term" value="F:RNA methyltransferase activity"/>
    <property type="evidence" value="ECO:0007669"/>
    <property type="project" value="InterPro"/>
</dbReference>
<dbReference type="InterPro" id="IPR004441">
    <property type="entry name" value="rRNA_MeTrfase_TrmH"/>
</dbReference>
<organism evidence="4 5">
    <name type="scientific">Myroides indicus</name>
    <dbReference type="NCBI Taxonomy" id="1323422"/>
    <lineage>
        <taxon>Bacteria</taxon>
        <taxon>Pseudomonadati</taxon>
        <taxon>Bacteroidota</taxon>
        <taxon>Flavobacteriia</taxon>
        <taxon>Flavobacteriales</taxon>
        <taxon>Flavobacteriaceae</taxon>
        <taxon>Myroides</taxon>
    </lineage>
</organism>
<protein>
    <submittedName>
        <fullName evidence="4">23S rRNA (Guanosine2251-2'-O)-methyltransferase</fullName>
    </submittedName>
</protein>
<dbReference type="PANTHER" id="PTHR46429:SF1">
    <property type="entry name" value="23S RRNA (GUANOSINE-2'-O-)-METHYLTRANSFERASE RLMB"/>
    <property type="match status" value="1"/>
</dbReference>
<dbReference type="CDD" id="cd18103">
    <property type="entry name" value="SpoU-like_RlmB"/>
    <property type="match status" value="1"/>
</dbReference>
<name>A0A4R7EY71_9FLAO</name>
<dbReference type="InterPro" id="IPR013123">
    <property type="entry name" value="SpoU_subst-bd"/>
</dbReference>
<keyword evidence="2 4" id="KW-0808">Transferase</keyword>
<evidence type="ECO:0000313" key="5">
    <source>
        <dbReference type="Proteomes" id="UP000295215"/>
    </source>
</evidence>
<dbReference type="Pfam" id="PF08032">
    <property type="entry name" value="SpoU_sub_bind"/>
    <property type="match status" value="1"/>
</dbReference>
<dbReference type="SUPFAM" id="SSF75217">
    <property type="entry name" value="alpha/beta knot"/>
    <property type="match status" value="1"/>
</dbReference>
<feature type="domain" description="RNA 2-O ribose methyltransferase substrate binding" evidence="3">
    <location>
        <begin position="6"/>
        <end position="80"/>
    </location>
</feature>
<dbReference type="GO" id="GO:0032259">
    <property type="term" value="P:methylation"/>
    <property type="evidence" value="ECO:0007669"/>
    <property type="project" value="UniProtKB-KW"/>
</dbReference>
<dbReference type="SUPFAM" id="SSF55315">
    <property type="entry name" value="L30e-like"/>
    <property type="match status" value="1"/>
</dbReference>